<comment type="caution">
    <text evidence="1">The sequence shown here is derived from an EMBL/GenBank/DDBJ whole genome shotgun (WGS) entry which is preliminary data.</text>
</comment>
<dbReference type="Proteomes" id="UP000004416">
    <property type="component" value="Unassembled WGS sequence"/>
</dbReference>
<evidence type="ECO:0000313" key="1">
    <source>
        <dbReference type="EMBL" id="EHL06196.1"/>
    </source>
</evidence>
<organism evidence="1 2">
    <name type="scientific">Desulfitobacterium hafniense DP7</name>
    <dbReference type="NCBI Taxonomy" id="537010"/>
    <lineage>
        <taxon>Bacteria</taxon>
        <taxon>Bacillati</taxon>
        <taxon>Bacillota</taxon>
        <taxon>Clostridia</taxon>
        <taxon>Eubacteriales</taxon>
        <taxon>Desulfitobacteriaceae</taxon>
        <taxon>Desulfitobacterium</taxon>
    </lineage>
</organism>
<dbReference type="PATRIC" id="fig|537010.4.peg.3067"/>
<protein>
    <submittedName>
        <fullName evidence="1">Uncharacterized protein</fullName>
    </submittedName>
</protein>
<sequence>MSLATLDNYLSIFLSFYCSPLANSGRTLPEALLHPDMETRLKTSSS</sequence>
<evidence type="ECO:0000313" key="2">
    <source>
        <dbReference type="Proteomes" id="UP000004416"/>
    </source>
</evidence>
<dbReference type="EMBL" id="AFZX01000086">
    <property type="protein sequence ID" value="EHL06196.1"/>
    <property type="molecule type" value="Genomic_DNA"/>
</dbReference>
<proteinExistence type="predicted"/>
<accession>G9XQN6</accession>
<reference evidence="1 2" key="1">
    <citation type="submission" date="2011-08" db="EMBL/GenBank/DDBJ databases">
        <authorList>
            <person name="Weinstock G."/>
            <person name="Sodergren E."/>
            <person name="Clifton S."/>
            <person name="Fulton L."/>
            <person name="Fulton B."/>
            <person name="Courtney L."/>
            <person name="Fronick C."/>
            <person name="Harrison M."/>
            <person name="Strong C."/>
            <person name="Farmer C."/>
            <person name="Delahaunty K."/>
            <person name="Markovic C."/>
            <person name="Hall O."/>
            <person name="Minx P."/>
            <person name="Tomlinson C."/>
            <person name="Mitreva M."/>
            <person name="Hou S."/>
            <person name="Chen J."/>
            <person name="Wollam A."/>
            <person name="Pepin K.H."/>
            <person name="Johnson M."/>
            <person name="Bhonagiri V."/>
            <person name="Zhang X."/>
            <person name="Suruliraj S."/>
            <person name="Warren W."/>
            <person name="Chinwalla A."/>
            <person name="Mardis E.R."/>
            <person name="Wilson R.K."/>
        </authorList>
    </citation>
    <scope>NUCLEOTIDE SEQUENCE [LARGE SCALE GENOMIC DNA]</scope>
    <source>
        <strain evidence="1 2">DP7</strain>
    </source>
</reference>
<gene>
    <name evidence="1" type="ORF">HMPREF0322_03284</name>
</gene>
<dbReference type="AlphaFoldDB" id="G9XQN6"/>
<dbReference type="HOGENOM" id="CLU_3182858_0_0_9"/>
<name>G9XQN6_DESHA</name>